<dbReference type="SUPFAM" id="SSF48371">
    <property type="entry name" value="ARM repeat"/>
    <property type="match status" value="1"/>
</dbReference>
<keyword evidence="2" id="KW-1185">Reference proteome</keyword>
<organism evidence="1 2">
    <name type="scientific">Kipferlia bialata</name>
    <dbReference type="NCBI Taxonomy" id="797122"/>
    <lineage>
        <taxon>Eukaryota</taxon>
        <taxon>Metamonada</taxon>
        <taxon>Carpediemonas-like organisms</taxon>
        <taxon>Kipferlia</taxon>
    </lineage>
</organism>
<dbReference type="InterPro" id="IPR011989">
    <property type="entry name" value="ARM-like"/>
</dbReference>
<dbReference type="InterPro" id="IPR016024">
    <property type="entry name" value="ARM-type_fold"/>
</dbReference>
<dbReference type="Proteomes" id="UP000265618">
    <property type="component" value="Unassembled WGS sequence"/>
</dbReference>
<evidence type="ECO:0000313" key="1">
    <source>
        <dbReference type="EMBL" id="GIQ82260.1"/>
    </source>
</evidence>
<dbReference type="AlphaFoldDB" id="A0A9K3GH66"/>
<gene>
    <name evidence="1" type="ORF">KIPB_003362</name>
</gene>
<reference evidence="1 2" key="1">
    <citation type="journal article" date="2018" name="PLoS ONE">
        <title>The draft genome of Kipferlia bialata reveals reductive genome evolution in fornicate parasites.</title>
        <authorList>
            <person name="Tanifuji G."/>
            <person name="Takabayashi S."/>
            <person name="Kume K."/>
            <person name="Takagi M."/>
            <person name="Nakayama T."/>
            <person name="Kamikawa R."/>
            <person name="Inagaki Y."/>
            <person name="Hashimoto T."/>
        </authorList>
    </citation>
    <scope>NUCLEOTIDE SEQUENCE [LARGE SCALE GENOMIC DNA]</scope>
    <source>
        <strain evidence="1">NY0173</strain>
    </source>
</reference>
<accession>A0A9K3GH66</accession>
<protein>
    <submittedName>
        <fullName evidence="1">Uncharacterized protein</fullName>
    </submittedName>
</protein>
<evidence type="ECO:0000313" key="2">
    <source>
        <dbReference type="Proteomes" id="UP000265618"/>
    </source>
</evidence>
<sequence>MSGFPMTVEGLTSMFQVSLREPGRISPDMINQYMAHPDYALLCMRVGLSGLGDVSLQAAVQFKQAVKAHWRYGQPDGVGIPAANRALIRQGYRAVLGMQVGALFRQFTTALIHITRHDYPSQWPSLLNDVLSSSVTIGPDTAVTGPAVSSFQAVGGDSGVAFSDVKVLQQALLLCEAAGRGMSTVRVAQGRRDILQAAPTSFALLRRVFTGLLGQCMVAPDPEPIGWVLLACLKALKRIGLCGFRDEDPVWMTHLSDLTRLVITLLTDPRFAHGVYAKCVRTSLSTIRHFVTPCTNPGFLAQVCDMCCKVLLLDTDPMLEYIRLSDSSKGLSVTTSLCISNCHVLLSEVLDSPKAPVLDSAAVAGLAQGLIL</sequence>
<dbReference type="Gene3D" id="1.25.10.10">
    <property type="entry name" value="Leucine-rich Repeat Variant"/>
    <property type="match status" value="1"/>
</dbReference>
<comment type="caution">
    <text evidence="1">The sequence shown here is derived from an EMBL/GenBank/DDBJ whole genome shotgun (WGS) entry which is preliminary data.</text>
</comment>
<feature type="non-terminal residue" evidence="1">
    <location>
        <position position="372"/>
    </location>
</feature>
<dbReference type="EMBL" id="BDIP01000637">
    <property type="protein sequence ID" value="GIQ82260.1"/>
    <property type="molecule type" value="Genomic_DNA"/>
</dbReference>
<proteinExistence type="predicted"/>
<name>A0A9K3GH66_9EUKA</name>